<feature type="region of interest" description="Disordered" evidence="1">
    <location>
        <begin position="16"/>
        <end position="37"/>
    </location>
</feature>
<keyword evidence="3" id="KW-1185">Reference proteome</keyword>
<dbReference type="Proteomes" id="UP000764110">
    <property type="component" value="Unassembled WGS sequence"/>
</dbReference>
<comment type="caution">
    <text evidence="2">The sequence shown here is derived from an EMBL/GenBank/DDBJ whole genome shotgun (WGS) entry which is preliminary data.</text>
</comment>
<gene>
    <name evidence="2" type="ORF">MHUMG1_09823</name>
</gene>
<accession>A0A9P8M2S8</accession>
<reference evidence="2 3" key="1">
    <citation type="submission" date="2020-07" db="EMBL/GenBank/DDBJ databases">
        <title>Metarhizium humberi genome.</title>
        <authorList>
            <person name="Lysoe E."/>
        </authorList>
    </citation>
    <scope>NUCLEOTIDE SEQUENCE [LARGE SCALE GENOMIC DNA]</scope>
    <source>
        <strain evidence="2 3">ESALQ1638</strain>
    </source>
</reference>
<evidence type="ECO:0008006" key="4">
    <source>
        <dbReference type="Google" id="ProtNLM"/>
    </source>
</evidence>
<protein>
    <recommendedName>
        <fullName evidence="4">N-acetyltransferase domain-containing protein</fullName>
    </recommendedName>
</protein>
<proteinExistence type="predicted"/>
<name>A0A9P8M2S8_9HYPO</name>
<sequence length="132" mass="14490">MSLFLESSIAITTWSNHGANQPLPSSDSPALDKDPNVEESLSHGIAIIFCPSELRRRGYATRHMNELAQVLQAWQSEYDKSIGSILHFVLPPSEMDKPAIERLVGESGLEALCSRDEATIREVMAAPSAARK</sequence>
<evidence type="ECO:0000313" key="2">
    <source>
        <dbReference type="EMBL" id="KAH0592437.1"/>
    </source>
</evidence>
<organism evidence="2 3">
    <name type="scientific">Metarhizium humberi</name>
    <dbReference type="NCBI Taxonomy" id="2596975"/>
    <lineage>
        <taxon>Eukaryota</taxon>
        <taxon>Fungi</taxon>
        <taxon>Dikarya</taxon>
        <taxon>Ascomycota</taxon>
        <taxon>Pezizomycotina</taxon>
        <taxon>Sordariomycetes</taxon>
        <taxon>Hypocreomycetidae</taxon>
        <taxon>Hypocreales</taxon>
        <taxon>Clavicipitaceae</taxon>
        <taxon>Metarhizium</taxon>
    </lineage>
</organism>
<evidence type="ECO:0000256" key="1">
    <source>
        <dbReference type="SAM" id="MobiDB-lite"/>
    </source>
</evidence>
<dbReference type="EMBL" id="JACEFI010000031">
    <property type="protein sequence ID" value="KAH0592437.1"/>
    <property type="molecule type" value="Genomic_DNA"/>
</dbReference>
<feature type="compositionally biased region" description="Polar residues" evidence="1">
    <location>
        <begin position="16"/>
        <end position="28"/>
    </location>
</feature>
<evidence type="ECO:0000313" key="3">
    <source>
        <dbReference type="Proteomes" id="UP000764110"/>
    </source>
</evidence>
<dbReference type="AlphaFoldDB" id="A0A9P8M2S8"/>